<accession>A0AAD4M5G1</accession>
<evidence type="ECO:0000256" key="1">
    <source>
        <dbReference type="ARBA" id="ARBA00005246"/>
    </source>
</evidence>
<dbReference type="Gene3D" id="3.30.900.10">
    <property type="entry name" value="HORMA domain"/>
    <property type="match status" value="1"/>
</dbReference>
<dbReference type="GO" id="GO:0005829">
    <property type="term" value="C:cytosol"/>
    <property type="evidence" value="ECO:0007669"/>
    <property type="project" value="TreeGrafter"/>
</dbReference>
<dbReference type="GO" id="GO:0000407">
    <property type="term" value="C:phagophore assembly site"/>
    <property type="evidence" value="ECO:0007669"/>
    <property type="project" value="TreeGrafter"/>
</dbReference>
<evidence type="ECO:0000256" key="2">
    <source>
        <dbReference type="ARBA" id="ARBA00023006"/>
    </source>
</evidence>
<keyword evidence="2 3" id="KW-0072">Autophagy</keyword>
<dbReference type="PANTHER" id="PTHR13430:SF4">
    <property type="entry name" value="AUTOPHAGY-RELATED PROTEIN 13"/>
    <property type="match status" value="1"/>
</dbReference>
<dbReference type="InterPro" id="IPR018731">
    <property type="entry name" value="Atg13_N"/>
</dbReference>
<feature type="domain" description="Autophagy-related protein 13 N-terminal" evidence="4">
    <location>
        <begin position="14"/>
        <end position="156"/>
    </location>
</feature>
<reference evidence="5" key="1">
    <citation type="journal article" date="2022" name="New Phytol.">
        <title>Evolutionary transition to the ectomycorrhizal habit in the genomes of a hyperdiverse lineage of mushroom-forming fungi.</title>
        <authorList>
            <person name="Looney B."/>
            <person name="Miyauchi S."/>
            <person name="Morin E."/>
            <person name="Drula E."/>
            <person name="Courty P.E."/>
            <person name="Kohler A."/>
            <person name="Kuo A."/>
            <person name="LaButti K."/>
            <person name="Pangilinan J."/>
            <person name="Lipzen A."/>
            <person name="Riley R."/>
            <person name="Andreopoulos W."/>
            <person name="He G."/>
            <person name="Johnson J."/>
            <person name="Nolan M."/>
            <person name="Tritt A."/>
            <person name="Barry K.W."/>
            <person name="Grigoriev I.V."/>
            <person name="Nagy L.G."/>
            <person name="Hibbett D."/>
            <person name="Henrissat B."/>
            <person name="Matheny P.B."/>
            <person name="Labbe J."/>
            <person name="Martin F.M."/>
        </authorList>
    </citation>
    <scope>NUCLEOTIDE SEQUENCE</scope>
    <source>
        <strain evidence="5">BPL690</strain>
    </source>
</reference>
<evidence type="ECO:0000259" key="4">
    <source>
        <dbReference type="Pfam" id="PF10033"/>
    </source>
</evidence>
<dbReference type="GO" id="GO:0034497">
    <property type="term" value="P:protein localization to phagophore assembly site"/>
    <property type="evidence" value="ECO:0007669"/>
    <property type="project" value="TreeGrafter"/>
</dbReference>
<organism evidence="5 6">
    <name type="scientific">Multifurca ochricompacta</name>
    <dbReference type="NCBI Taxonomy" id="376703"/>
    <lineage>
        <taxon>Eukaryota</taxon>
        <taxon>Fungi</taxon>
        <taxon>Dikarya</taxon>
        <taxon>Basidiomycota</taxon>
        <taxon>Agaricomycotina</taxon>
        <taxon>Agaricomycetes</taxon>
        <taxon>Russulales</taxon>
        <taxon>Russulaceae</taxon>
        <taxon>Multifurca</taxon>
    </lineage>
</organism>
<sequence length="156" mass="17645">MSNEAIKADQIAYRYYTKLVSVVHAARATAEPNPQAKVDKWFNIETPDAEIFKENMRPYRSLSNAPSPSPFELRVLLSIPDLSANQVLVCRGADSSRLRIEPTPQYILLESWSLQFSSRRHGGSGDTDFGLSTVYKHGIGIFRSIYTLLRVLPTWK</sequence>
<comment type="similarity">
    <text evidence="1 3">Belongs to the ATG13 family. Fungi subfamily.</text>
</comment>
<evidence type="ECO:0000313" key="5">
    <source>
        <dbReference type="EMBL" id="KAI0300502.1"/>
    </source>
</evidence>
<evidence type="ECO:0000256" key="3">
    <source>
        <dbReference type="RuleBase" id="RU361214"/>
    </source>
</evidence>
<keyword evidence="6" id="KW-1185">Reference proteome</keyword>
<name>A0AAD4M5G1_9AGAM</name>
<dbReference type="GO" id="GO:0000423">
    <property type="term" value="P:mitophagy"/>
    <property type="evidence" value="ECO:0007669"/>
    <property type="project" value="TreeGrafter"/>
</dbReference>
<dbReference type="GO" id="GO:1990316">
    <property type="term" value="C:Atg1/ULK1 kinase complex"/>
    <property type="evidence" value="ECO:0007669"/>
    <property type="project" value="InterPro"/>
</dbReference>
<dbReference type="EMBL" id="WTXG01000018">
    <property type="protein sequence ID" value="KAI0300502.1"/>
    <property type="molecule type" value="Genomic_DNA"/>
</dbReference>
<gene>
    <name evidence="5" type="ORF">B0F90DRAFT_1574286</name>
</gene>
<dbReference type="AlphaFoldDB" id="A0AAD4M5G1"/>
<evidence type="ECO:0000313" key="6">
    <source>
        <dbReference type="Proteomes" id="UP001203297"/>
    </source>
</evidence>
<dbReference type="InterPro" id="IPR040182">
    <property type="entry name" value="ATG13"/>
</dbReference>
<dbReference type="Proteomes" id="UP001203297">
    <property type="component" value="Unassembled WGS sequence"/>
</dbReference>
<dbReference type="GO" id="GO:0034727">
    <property type="term" value="P:piecemeal microautophagy of the nucleus"/>
    <property type="evidence" value="ECO:0007669"/>
    <property type="project" value="TreeGrafter"/>
</dbReference>
<dbReference type="PANTHER" id="PTHR13430">
    <property type="match status" value="1"/>
</dbReference>
<proteinExistence type="inferred from homology"/>
<feature type="non-terminal residue" evidence="5">
    <location>
        <position position="1"/>
    </location>
</feature>
<dbReference type="Pfam" id="PF10033">
    <property type="entry name" value="ATG13"/>
    <property type="match status" value="1"/>
</dbReference>
<comment type="caution">
    <text evidence="5">The sequence shown here is derived from an EMBL/GenBank/DDBJ whole genome shotgun (WGS) entry which is preliminary data.</text>
</comment>
<dbReference type="InterPro" id="IPR036570">
    <property type="entry name" value="HORMA_dom_sf"/>
</dbReference>
<protein>
    <recommendedName>
        <fullName evidence="3">Autophagy-related protein 13</fullName>
    </recommendedName>
</protein>